<proteinExistence type="predicted"/>
<name>A0A6C0DJL6_9ZZZZ</name>
<dbReference type="EMBL" id="MN739626">
    <property type="protein sequence ID" value="QHT16707.1"/>
    <property type="molecule type" value="Genomic_DNA"/>
</dbReference>
<accession>A0A6C0DJL6</accession>
<protein>
    <submittedName>
        <fullName evidence="1">Uncharacterized protein</fullName>
    </submittedName>
</protein>
<reference evidence="1" key="1">
    <citation type="journal article" date="2020" name="Nature">
        <title>Giant virus diversity and host interactions through global metagenomics.</title>
        <authorList>
            <person name="Schulz F."/>
            <person name="Roux S."/>
            <person name="Paez-Espino D."/>
            <person name="Jungbluth S."/>
            <person name="Walsh D.A."/>
            <person name="Denef V.J."/>
            <person name="McMahon K.D."/>
            <person name="Konstantinidis K.T."/>
            <person name="Eloe-Fadrosh E.A."/>
            <person name="Kyrpides N.C."/>
            <person name="Woyke T."/>
        </authorList>
    </citation>
    <scope>NUCLEOTIDE SEQUENCE</scope>
    <source>
        <strain evidence="1">GVMAG-M-3300023174-189</strain>
    </source>
</reference>
<dbReference type="AlphaFoldDB" id="A0A6C0DJL6"/>
<sequence length="67" mass="7826">MYTMPYLFRPSTYIKSSFSNRGIPGVKVIPEPKYSRYDYSVVDTTGRVSLLEWKGPIKPEYNTIHHI</sequence>
<organism evidence="1">
    <name type="scientific">viral metagenome</name>
    <dbReference type="NCBI Taxonomy" id="1070528"/>
    <lineage>
        <taxon>unclassified sequences</taxon>
        <taxon>metagenomes</taxon>
        <taxon>organismal metagenomes</taxon>
    </lineage>
</organism>
<evidence type="ECO:0000313" key="1">
    <source>
        <dbReference type="EMBL" id="QHT16707.1"/>
    </source>
</evidence>